<evidence type="ECO:0000256" key="2">
    <source>
        <dbReference type="ARBA" id="ARBA00022490"/>
    </source>
</evidence>
<dbReference type="InterPro" id="IPR051302">
    <property type="entry name" value="Dual_SerThr-Tyr_Kinase"/>
</dbReference>
<keyword evidence="4" id="KW-0808">Transferase</keyword>
<organism evidence="8 9">
    <name type="scientific">Desmophyllum pertusum</name>
    <dbReference type="NCBI Taxonomy" id="174260"/>
    <lineage>
        <taxon>Eukaryota</taxon>
        <taxon>Metazoa</taxon>
        <taxon>Cnidaria</taxon>
        <taxon>Anthozoa</taxon>
        <taxon>Hexacorallia</taxon>
        <taxon>Scleractinia</taxon>
        <taxon>Caryophylliina</taxon>
        <taxon>Caryophylliidae</taxon>
        <taxon>Desmophyllum</taxon>
    </lineage>
</organism>
<comment type="caution">
    <text evidence="8">The sequence shown here is derived from an EMBL/GenBank/DDBJ whole genome shotgun (WGS) entry which is preliminary data.</text>
</comment>
<gene>
    <name evidence="8" type="ORF">OS493_002508</name>
</gene>
<evidence type="ECO:0000256" key="3">
    <source>
        <dbReference type="ARBA" id="ARBA00022527"/>
    </source>
</evidence>
<reference evidence="8" key="1">
    <citation type="submission" date="2023-01" db="EMBL/GenBank/DDBJ databases">
        <title>Genome assembly of the deep-sea coral Lophelia pertusa.</title>
        <authorList>
            <person name="Herrera S."/>
            <person name="Cordes E."/>
        </authorList>
    </citation>
    <scope>NUCLEOTIDE SEQUENCE</scope>
    <source>
        <strain evidence="8">USNM1676648</strain>
        <tissue evidence="8">Polyp</tissue>
    </source>
</reference>
<feature type="region of interest" description="Disordered" evidence="6">
    <location>
        <begin position="208"/>
        <end position="228"/>
    </location>
</feature>
<dbReference type="InterPro" id="IPR027417">
    <property type="entry name" value="P-loop_NTPase"/>
</dbReference>
<evidence type="ECO:0000259" key="7">
    <source>
        <dbReference type="Pfam" id="PF00350"/>
    </source>
</evidence>
<dbReference type="Gene3D" id="3.40.50.300">
    <property type="entry name" value="P-loop containing nucleotide triphosphate hydrolases"/>
    <property type="match status" value="1"/>
</dbReference>
<evidence type="ECO:0000313" key="9">
    <source>
        <dbReference type="Proteomes" id="UP001163046"/>
    </source>
</evidence>
<evidence type="ECO:0000313" key="8">
    <source>
        <dbReference type="EMBL" id="KAJ7365789.1"/>
    </source>
</evidence>
<accession>A0A9X0CPP4</accession>
<proteinExistence type="predicted"/>
<dbReference type="GO" id="GO:0044344">
    <property type="term" value="P:cellular response to fibroblast growth factor stimulus"/>
    <property type="evidence" value="ECO:0007669"/>
    <property type="project" value="TreeGrafter"/>
</dbReference>
<dbReference type="InterPro" id="IPR045063">
    <property type="entry name" value="Dynamin_N"/>
</dbReference>
<feature type="domain" description="Dynamin N-terminal" evidence="7">
    <location>
        <begin position="34"/>
        <end position="193"/>
    </location>
</feature>
<dbReference type="Pfam" id="PF00350">
    <property type="entry name" value="Dynamin_N"/>
    <property type="match status" value="1"/>
</dbReference>
<keyword evidence="3" id="KW-0723">Serine/threonine-protein kinase</keyword>
<dbReference type="GO" id="GO:0004674">
    <property type="term" value="F:protein serine/threonine kinase activity"/>
    <property type="evidence" value="ECO:0007669"/>
    <property type="project" value="UniProtKB-KW"/>
</dbReference>
<dbReference type="GO" id="GO:0070374">
    <property type="term" value="P:positive regulation of ERK1 and ERK2 cascade"/>
    <property type="evidence" value="ECO:0007669"/>
    <property type="project" value="TreeGrafter"/>
</dbReference>
<protein>
    <recommendedName>
        <fullName evidence="7">Dynamin N-terminal domain-containing protein</fullName>
    </recommendedName>
</protein>
<dbReference type="PANTHER" id="PTHR46392">
    <property type="entry name" value="DUAL SERINE/THREONINE AND TYROSINE PROTEIN KINASE"/>
    <property type="match status" value="1"/>
</dbReference>
<evidence type="ECO:0000256" key="5">
    <source>
        <dbReference type="ARBA" id="ARBA00022777"/>
    </source>
</evidence>
<dbReference type="GO" id="GO:0005737">
    <property type="term" value="C:cytoplasm"/>
    <property type="evidence" value="ECO:0007669"/>
    <property type="project" value="UniProtKB-SubCell"/>
</dbReference>
<dbReference type="Proteomes" id="UP001163046">
    <property type="component" value="Unassembled WGS sequence"/>
</dbReference>
<dbReference type="EMBL" id="MU827302">
    <property type="protein sequence ID" value="KAJ7365789.1"/>
    <property type="molecule type" value="Genomic_DNA"/>
</dbReference>
<dbReference type="AlphaFoldDB" id="A0A9X0CPP4"/>
<evidence type="ECO:0000256" key="4">
    <source>
        <dbReference type="ARBA" id="ARBA00022679"/>
    </source>
</evidence>
<name>A0A9X0CPP4_9CNID</name>
<dbReference type="OrthoDB" id="9984778at2759"/>
<dbReference type="GO" id="GO:0043066">
    <property type="term" value="P:negative regulation of apoptotic process"/>
    <property type="evidence" value="ECO:0007669"/>
    <property type="project" value="TreeGrafter"/>
</dbReference>
<keyword evidence="5" id="KW-0418">Kinase</keyword>
<comment type="subcellular location">
    <subcellularLocation>
        <location evidence="1">Cytoplasm</location>
    </subcellularLocation>
</comment>
<keyword evidence="9" id="KW-1185">Reference proteome</keyword>
<sequence>MKAEAKLSEGAITAISSSVNMDDLRQALKKRPSVVFIGNRNCGKSAILNELLGGSYLPVHEMPCTSRIVKIRHSVSENTVRVVDKAGEEVQPLTTFTKKVPAEYVVVCDQGRDQSEQLKCTVEITLNHPFLKSGIELIDSPGKNENDALDDVVDTFFEKGTTPLVVYVIDGSNELRTSDRDTIRFLQDKYPQLSFMFLCNKVDTSTGAEKFDTRSSDELDSDDEAETPTKVDKQKIVFSQLQRHGFIADSESVDTCSSFYGISAQNVREDRRNKTCSRATEIFSKFEDGLLSILEETVKRQAQQVVSKLIFLQMSLVHAMNRTKQSLPIYLEVRWNLTPLKVLRNLYLRC</sequence>
<evidence type="ECO:0000256" key="1">
    <source>
        <dbReference type="ARBA" id="ARBA00004496"/>
    </source>
</evidence>
<keyword evidence="2" id="KW-0963">Cytoplasm</keyword>
<dbReference type="GO" id="GO:0045743">
    <property type="term" value="P:positive regulation of fibroblast growth factor receptor signaling pathway"/>
    <property type="evidence" value="ECO:0007669"/>
    <property type="project" value="TreeGrafter"/>
</dbReference>
<evidence type="ECO:0000256" key="6">
    <source>
        <dbReference type="SAM" id="MobiDB-lite"/>
    </source>
</evidence>
<dbReference type="SUPFAM" id="SSF52540">
    <property type="entry name" value="P-loop containing nucleoside triphosphate hydrolases"/>
    <property type="match status" value="1"/>
</dbReference>
<dbReference type="PANTHER" id="PTHR46392:SF1">
    <property type="entry name" value="DUAL SERINE_THREONINE AND TYROSINE PROTEIN KINASE"/>
    <property type="match status" value="1"/>
</dbReference>